<evidence type="ECO:0000256" key="1">
    <source>
        <dbReference type="ARBA" id="ARBA00005964"/>
    </source>
</evidence>
<name>A0A6J1M9D3_DROHY</name>
<keyword evidence="8" id="KW-1185">Reference proteome</keyword>
<dbReference type="PANTHER" id="PTHR43142:SF1">
    <property type="entry name" value="CARBOXYLIC ESTER HYDROLASE"/>
    <property type="match status" value="1"/>
</dbReference>
<dbReference type="RefSeq" id="XP_023175857.2">
    <property type="nucleotide sequence ID" value="XM_023320089.2"/>
</dbReference>
<evidence type="ECO:0000256" key="2">
    <source>
        <dbReference type="ARBA" id="ARBA00022487"/>
    </source>
</evidence>
<dbReference type="InterPro" id="IPR019826">
    <property type="entry name" value="Carboxylesterase_B_AS"/>
</dbReference>
<dbReference type="SUPFAM" id="SSF53474">
    <property type="entry name" value="alpha/beta-Hydrolases"/>
    <property type="match status" value="1"/>
</dbReference>
<dbReference type="OrthoDB" id="19653at2759"/>
<evidence type="ECO:0000256" key="4">
    <source>
        <dbReference type="ARBA" id="ARBA00023157"/>
    </source>
</evidence>
<dbReference type="AlphaFoldDB" id="A0A6J1M9D3"/>
<dbReference type="FunFam" id="3.40.50.1820:FF:000092">
    <property type="entry name" value="Carboxylic ester hydrolase"/>
    <property type="match status" value="1"/>
</dbReference>
<dbReference type="GO" id="GO:0052689">
    <property type="term" value="F:carboxylic ester hydrolase activity"/>
    <property type="evidence" value="ECO:0007669"/>
    <property type="project" value="UniProtKB-KW"/>
</dbReference>
<evidence type="ECO:0000256" key="5">
    <source>
        <dbReference type="ARBA" id="ARBA00023180"/>
    </source>
</evidence>
<reference evidence="9" key="1">
    <citation type="submission" date="2025-08" db="UniProtKB">
        <authorList>
            <consortium name="RefSeq"/>
        </authorList>
    </citation>
    <scope>IDENTIFICATION</scope>
    <source>
        <strain evidence="9">15085-1641.00</strain>
        <tissue evidence="9">Whole body</tissue>
    </source>
</reference>
<dbReference type="EC" id="3.1.1.-" evidence="6"/>
<comment type="similarity">
    <text evidence="1 6">Belongs to the type-B carboxylesterase/lipase family.</text>
</comment>
<dbReference type="Proteomes" id="UP000504633">
    <property type="component" value="Unplaced"/>
</dbReference>
<dbReference type="Pfam" id="PF00135">
    <property type="entry name" value="COesterase"/>
    <property type="match status" value="1"/>
</dbReference>
<dbReference type="InterPro" id="IPR029058">
    <property type="entry name" value="AB_hydrolase_fold"/>
</dbReference>
<dbReference type="KEGG" id="dhe:111602800"/>
<proteinExistence type="inferred from homology"/>
<dbReference type="PROSITE" id="PS00122">
    <property type="entry name" value="CARBOXYLESTERASE_B_1"/>
    <property type="match status" value="1"/>
</dbReference>
<feature type="domain" description="Carboxylesterase type B" evidence="7">
    <location>
        <begin position="47"/>
        <end position="569"/>
    </location>
</feature>
<dbReference type="PANTHER" id="PTHR43142">
    <property type="entry name" value="CARBOXYLIC ESTER HYDROLASE"/>
    <property type="match status" value="1"/>
</dbReference>
<protein>
    <recommendedName>
        <fullName evidence="6">Carboxylic ester hydrolase</fullName>
        <ecNumber evidence="6">3.1.1.-</ecNumber>
    </recommendedName>
</protein>
<evidence type="ECO:0000256" key="6">
    <source>
        <dbReference type="RuleBase" id="RU361235"/>
    </source>
</evidence>
<accession>A0A6J1M9D3</accession>
<dbReference type="InterPro" id="IPR002018">
    <property type="entry name" value="CarbesteraseB"/>
</dbReference>
<sequence>MTKYLIALRKLNSLPTQNPVIYTNYDYIQKVLSFKYEQRRLTTAIYSVVKTQLGTVRGVKRNTIWGGSYYSFEKIPFAKPPLGELRFKAPEPVEPWDRELDCTSPGEKPLQTHPFFRKFAGSEDCLYLNVYAKDLQPNKLRPVLVWIYGGGYQVGEASRDMYSPDFFMSKDVVLVSISYRVGALGFLSLEDPALDVPGNAGLKDQLMGLRWVHDNIEAFGGDPSNVTVFGESAGGASTHLLSLSPLTEGLMHRAIIMSGSALCPWTQPPNNQWTYRLAQKLGYTGEQKDREIFQYLRAAKGGDIVKATSQVLNKEEKHHRVLFAFGPVVEPYKTKHTLIGQSPYELMQQTWSRRIPMMLGGTSFEGLLFYPEVMRRPATLDEVGDCQNVLPLDLGANLDPKLRESYARQLKRAYFGEESCNQANMMKFLELESHREFWHPIYRTALSRLRTGSAPTYLYRFDHDSKLCNGIRIVLCGNEMRGVCHGDDLCYIFHSMLSNQAAAGSPEHKIISGMIDIWTSFAANGDPNCESIKQLKFAPLQDETHVECLNIGQDFEVKALPELAKLHLWDGFYARNIL</sequence>
<gene>
    <name evidence="9" type="primary">LOC111602800</name>
</gene>
<keyword evidence="2" id="KW-0719">Serine esterase</keyword>
<keyword evidence="4" id="KW-1015">Disulfide bond</keyword>
<evidence type="ECO:0000259" key="7">
    <source>
        <dbReference type="Pfam" id="PF00135"/>
    </source>
</evidence>
<evidence type="ECO:0000256" key="3">
    <source>
        <dbReference type="ARBA" id="ARBA00022801"/>
    </source>
</evidence>
<dbReference type="Gene3D" id="3.40.50.1820">
    <property type="entry name" value="alpha/beta hydrolase"/>
    <property type="match status" value="1"/>
</dbReference>
<evidence type="ECO:0000313" key="9">
    <source>
        <dbReference type="RefSeq" id="XP_023175857.2"/>
    </source>
</evidence>
<keyword evidence="5" id="KW-0325">Glycoprotein</keyword>
<keyword evidence="3 6" id="KW-0378">Hydrolase</keyword>
<evidence type="ECO:0000313" key="8">
    <source>
        <dbReference type="Proteomes" id="UP000504633"/>
    </source>
</evidence>
<dbReference type="GeneID" id="111602800"/>
<organism evidence="8 9">
    <name type="scientific">Drosophila hydei</name>
    <name type="common">Fruit fly</name>
    <dbReference type="NCBI Taxonomy" id="7224"/>
    <lineage>
        <taxon>Eukaryota</taxon>
        <taxon>Metazoa</taxon>
        <taxon>Ecdysozoa</taxon>
        <taxon>Arthropoda</taxon>
        <taxon>Hexapoda</taxon>
        <taxon>Insecta</taxon>
        <taxon>Pterygota</taxon>
        <taxon>Neoptera</taxon>
        <taxon>Endopterygota</taxon>
        <taxon>Diptera</taxon>
        <taxon>Brachycera</taxon>
        <taxon>Muscomorpha</taxon>
        <taxon>Ephydroidea</taxon>
        <taxon>Drosophilidae</taxon>
        <taxon>Drosophila</taxon>
    </lineage>
</organism>